<evidence type="ECO:0000256" key="3">
    <source>
        <dbReference type="ARBA" id="ARBA00022598"/>
    </source>
</evidence>
<dbReference type="SUPFAM" id="SSF50677">
    <property type="entry name" value="ValRS/IleRS/LeuRS editing domain"/>
    <property type="match status" value="1"/>
</dbReference>
<dbReference type="InterPro" id="IPR001412">
    <property type="entry name" value="aa-tRNA-synth_I_CS"/>
</dbReference>
<dbReference type="NCBIfam" id="TIGR00396">
    <property type="entry name" value="leuS_bact"/>
    <property type="match status" value="1"/>
</dbReference>
<accession>A0A506Q4Y2</accession>
<dbReference type="Gene3D" id="2.20.28.290">
    <property type="match status" value="1"/>
</dbReference>
<evidence type="ECO:0000313" key="16">
    <source>
        <dbReference type="Proteomes" id="UP000317747"/>
    </source>
</evidence>
<dbReference type="PRINTS" id="PR00985">
    <property type="entry name" value="TRNASYNTHLEU"/>
</dbReference>
<feature type="short sequence motif" description="'HIGH' region" evidence="9">
    <location>
        <begin position="42"/>
        <end position="52"/>
    </location>
</feature>
<dbReference type="InterPro" id="IPR002300">
    <property type="entry name" value="aa-tRNA-synth_Ia"/>
</dbReference>
<dbReference type="FunFam" id="3.10.20.590:FF:000001">
    <property type="entry name" value="Leucine--tRNA ligase"/>
    <property type="match status" value="1"/>
</dbReference>
<dbReference type="FunFam" id="3.90.740.10:FF:000012">
    <property type="entry name" value="Leucine--tRNA ligase"/>
    <property type="match status" value="1"/>
</dbReference>
<gene>
    <name evidence="9 15" type="primary">leuS</name>
    <name evidence="15" type="ORF">FJW01_12325</name>
</gene>
<dbReference type="EMBL" id="VHJA01000060">
    <property type="protein sequence ID" value="TPV40495.1"/>
    <property type="molecule type" value="Genomic_DNA"/>
</dbReference>
<evidence type="ECO:0000256" key="9">
    <source>
        <dbReference type="HAMAP-Rule" id="MF_00049"/>
    </source>
</evidence>
<dbReference type="InterPro" id="IPR025709">
    <property type="entry name" value="Leu_tRNA-synth_edit"/>
</dbReference>
<comment type="subcellular location">
    <subcellularLocation>
        <location evidence="9">Cytoplasm</location>
    </subcellularLocation>
</comment>
<dbReference type="GO" id="GO:0005829">
    <property type="term" value="C:cytosol"/>
    <property type="evidence" value="ECO:0007669"/>
    <property type="project" value="TreeGrafter"/>
</dbReference>
<evidence type="ECO:0000259" key="12">
    <source>
        <dbReference type="Pfam" id="PF08264"/>
    </source>
</evidence>
<feature type="binding site" evidence="9">
    <location>
        <position position="622"/>
    </location>
    <ligand>
        <name>ATP</name>
        <dbReference type="ChEBI" id="CHEBI:30616"/>
    </ligand>
</feature>
<feature type="domain" description="Methionyl/Valyl/Leucyl/Isoleucyl-tRNA synthetase anticodon-binding" evidence="12">
    <location>
        <begin position="699"/>
        <end position="823"/>
    </location>
</feature>
<dbReference type="SUPFAM" id="SSF47323">
    <property type="entry name" value="Anticodon-binding domain of a subclass of class I aminoacyl-tRNA synthetases"/>
    <property type="match status" value="1"/>
</dbReference>
<protein>
    <recommendedName>
        <fullName evidence="9">Leucine--tRNA ligase</fullName>
        <ecNumber evidence="9">6.1.1.4</ecNumber>
    </recommendedName>
    <alternativeName>
        <fullName evidence="9">Leucyl-tRNA synthetase</fullName>
        <shortName evidence="9">LeuRS</shortName>
    </alternativeName>
</protein>
<reference evidence="15 16" key="1">
    <citation type="submission" date="2019-06" db="EMBL/GenBank/DDBJ databases">
        <title>Taxogenomics and systematics of the genus Pantoea.</title>
        <authorList>
            <person name="Tambong J.T."/>
        </authorList>
    </citation>
    <scope>NUCLEOTIDE SEQUENCE [LARGE SCALE GENOMIC DNA]</scope>
    <source>
        <strain evidence="15 16">LMG 24200</strain>
    </source>
</reference>
<dbReference type="FunFam" id="3.40.50.620:FF:000124">
    <property type="entry name" value="Leucine--tRNA ligase"/>
    <property type="match status" value="1"/>
</dbReference>
<dbReference type="FunFam" id="3.40.50.620:FF:000003">
    <property type="entry name" value="Leucine--tRNA ligase"/>
    <property type="match status" value="1"/>
</dbReference>
<feature type="domain" description="Aminoacyl-tRNA synthetase class Ia" evidence="11">
    <location>
        <begin position="618"/>
        <end position="652"/>
    </location>
</feature>
<dbReference type="Gene3D" id="1.10.730.10">
    <property type="entry name" value="Isoleucyl-tRNA Synthetase, Domain 1"/>
    <property type="match status" value="1"/>
</dbReference>
<evidence type="ECO:0000259" key="13">
    <source>
        <dbReference type="Pfam" id="PF09334"/>
    </source>
</evidence>
<dbReference type="Pfam" id="PF08264">
    <property type="entry name" value="Anticodon_1"/>
    <property type="match status" value="1"/>
</dbReference>
<keyword evidence="2 9" id="KW-0963">Cytoplasm</keyword>
<sequence length="860" mass="96786">MQEQYRPEEIESRVQQHWDENETFKVTEQEGKEKYYCLSMLPYPSGRLHMGHVRNYTIGDVIARYQRMLGKNVLQPIGWDAFGLPAEGAAVKNNTAPAPWTYDNIAYMKNQLKLLGFGYDWNRELATCQPEYYRWEQWFFARLYEKGLVYKKTSAVNWCPNDQTVLANEQVIDGCCWRCDSKVERKEIPQWFIKITDYAEELLNDLDTLEEWPEQVKTMQRNWIGRSEGVEITFDVTNSEEQVTVYTTRPDTFIGATYVAVAAGHPLATQASVNNPALADFIAECRNTKVAEADMATMEKKGMATGLAVTHPLTGEQLPVWVANFVLMEYGTGAVMAVPAHDQRDWEFATKYDLPIKPVVLNLDGSIPDVSAAAMTDKGALFNSGEFNGLDHAAGFNAIADSLAAKGVGVRKVNYRLRDWGVSRQRYWGAPIPMVTLEDGTVMPAPDDQLPVILPEDVVMDGITSPIKADPEWAKTTVNGQPALRETDTFDTFMESSWYYARYTCASYKEGMLDPAAANYWLPVDQYVGGIEHAIMHLMYFRFFHKLLRDAGLVNSDEPAKRLLCQGMVLADAFYYSGANGERNWVSPVDVEVERDEKGRIVKATDKQGREVVYAGMSKMSKSKNNGIDPQLMVERYGADTVRLFMMFASPADMTLEWQESGVEGANRFLKRVWKLIYEHTQQGATVALDVNSLNDEQKSLRRDLHKTIAKVADDIGRRQTFNTAIAAIMELMNKLTRAPQESEQDRALMQEALLAVVRLLYPFTPHACYVLWQTLGGEGTIDDASWPVADEAAMVEDSLLVVVQVNGKVRGKITVPADATQEQVQARAAQEHLVAKYLDGVTIRKVIYVPGKLLNLVVG</sequence>
<dbReference type="PANTHER" id="PTHR43740">
    <property type="entry name" value="LEUCYL-TRNA SYNTHETASE"/>
    <property type="match status" value="1"/>
</dbReference>
<evidence type="ECO:0000256" key="5">
    <source>
        <dbReference type="ARBA" id="ARBA00022840"/>
    </source>
</evidence>
<keyword evidence="3 9" id="KW-0436">Ligase</keyword>
<evidence type="ECO:0000313" key="15">
    <source>
        <dbReference type="EMBL" id="TPV40495.1"/>
    </source>
</evidence>
<feature type="short sequence motif" description="'KMSKS' region" evidence="9">
    <location>
        <begin position="619"/>
        <end position="623"/>
    </location>
</feature>
<evidence type="ECO:0000256" key="8">
    <source>
        <dbReference type="ARBA" id="ARBA00047469"/>
    </source>
</evidence>
<keyword evidence="7 9" id="KW-0030">Aminoacyl-tRNA synthetase</keyword>
<dbReference type="Gene3D" id="3.40.50.620">
    <property type="entry name" value="HUPs"/>
    <property type="match status" value="2"/>
</dbReference>
<dbReference type="Gene3D" id="3.10.20.590">
    <property type="match status" value="1"/>
</dbReference>
<evidence type="ECO:0000256" key="1">
    <source>
        <dbReference type="ARBA" id="ARBA00005594"/>
    </source>
</evidence>
<dbReference type="EC" id="6.1.1.4" evidence="9"/>
<dbReference type="OrthoDB" id="9810365at2"/>
<keyword evidence="6 9" id="KW-0648">Protein biosynthesis</keyword>
<dbReference type="PROSITE" id="PS00178">
    <property type="entry name" value="AA_TRNA_LIGASE_I"/>
    <property type="match status" value="1"/>
</dbReference>
<dbReference type="InterPro" id="IPR002302">
    <property type="entry name" value="Leu-tRNA-ligase"/>
</dbReference>
<dbReference type="GO" id="GO:0005524">
    <property type="term" value="F:ATP binding"/>
    <property type="evidence" value="ECO:0007669"/>
    <property type="project" value="UniProtKB-UniRule"/>
</dbReference>
<dbReference type="HAMAP" id="MF_00049_B">
    <property type="entry name" value="Leu_tRNA_synth_B"/>
    <property type="match status" value="1"/>
</dbReference>
<evidence type="ECO:0000256" key="4">
    <source>
        <dbReference type="ARBA" id="ARBA00022741"/>
    </source>
</evidence>
<name>A0A506Q4Y2_9GAMM</name>
<organism evidence="15 16">
    <name type="scientific">Pantoea deleyi</name>
    <dbReference type="NCBI Taxonomy" id="470932"/>
    <lineage>
        <taxon>Bacteria</taxon>
        <taxon>Pseudomonadati</taxon>
        <taxon>Pseudomonadota</taxon>
        <taxon>Gammaproteobacteria</taxon>
        <taxon>Enterobacterales</taxon>
        <taxon>Erwiniaceae</taxon>
        <taxon>Pantoea</taxon>
    </lineage>
</organism>
<dbReference type="AlphaFoldDB" id="A0A506Q4Y2"/>
<dbReference type="SUPFAM" id="SSF52374">
    <property type="entry name" value="Nucleotidylyl transferase"/>
    <property type="match status" value="1"/>
</dbReference>
<keyword evidence="5 9" id="KW-0067">ATP-binding</keyword>
<dbReference type="FunFam" id="1.10.730.10:FF:000002">
    <property type="entry name" value="Leucine--tRNA ligase"/>
    <property type="match status" value="2"/>
</dbReference>
<evidence type="ECO:0000259" key="14">
    <source>
        <dbReference type="Pfam" id="PF13603"/>
    </source>
</evidence>
<evidence type="ECO:0000259" key="11">
    <source>
        <dbReference type="Pfam" id="PF00133"/>
    </source>
</evidence>
<comment type="caution">
    <text evidence="15">The sequence shown here is derived from an EMBL/GenBank/DDBJ whole genome shotgun (WGS) entry which is preliminary data.</text>
</comment>
<dbReference type="InterPro" id="IPR009008">
    <property type="entry name" value="Val/Leu/Ile-tRNA-synth_edit"/>
</dbReference>
<comment type="catalytic activity">
    <reaction evidence="8 9">
        <text>tRNA(Leu) + L-leucine + ATP = L-leucyl-tRNA(Leu) + AMP + diphosphate</text>
        <dbReference type="Rhea" id="RHEA:11688"/>
        <dbReference type="Rhea" id="RHEA-COMP:9613"/>
        <dbReference type="Rhea" id="RHEA-COMP:9622"/>
        <dbReference type="ChEBI" id="CHEBI:30616"/>
        <dbReference type="ChEBI" id="CHEBI:33019"/>
        <dbReference type="ChEBI" id="CHEBI:57427"/>
        <dbReference type="ChEBI" id="CHEBI:78442"/>
        <dbReference type="ChEBI" id="CHEBI:78494"/>
        <dbReference type="ChEBI" id="CHEBI:456215"/>
        <dbReference type="EC" id="6.1.1.4"/>
    </reaction>
</comment>
<keyword evidence="4 9" id="KW-0547">Nucleotide-binding</keyword>
<dbReference type="Pfam" id="PF00133">
    <property type="entry name" value="tRNA-synt_1"/>
    <property type="match status" value="2"/>
</dbReference>
<comment type="similarity">
    <text evidence="1 9 10">Belongs to the class-I aminoacyl-tRNA synthetase family.</text>
</comment>
<dbReference type="InterPro" id="IPR015413">
    <property type="entry name" value="Methionyl/Leucyl_tRNA_Synth"/>
</dbReference>
<dbReference type="InterPro" id="IPR009080">
    <property type="entry name" value="tRNAsynth_Ia_anticodon-bd"/>
</dbReference>
<dbReference type="Pfam" id="PF13603">
    <property type="entry name" value="tRNA-synt_1_2"/>
    <property type="match status" value="1"/>
</dbReference>
<dbReference type="InterPro" id="IPR013155">
    <property type="entry name" value="M/V/L/I-tRNA-synth_anticd-bd"/>
</dbReference>
<dbReference type="GO" id="GO:0006429">
    <property type="term" value="P:leucyl-tRNA aminoacylation"/>
    <property type="evidence" value="ECO:0007669"/>
    <property type="project" value="UniProtKB-UniRule"/>
</dbReference>
<dbReference type="Gene3D" id="3.90.740.10">
    <property type="entry name" value="Valyl/Leucyl/Isoleucyl-tRNA synthetase, editing domain"/>
    <property type="match status" value="1"/>
</dbReference>
<dbReference type="InterPro" id="IPR014729">
    <property type="entry name" value="Rossmann-like_a/b/a_fold"/>
</dbReference>
<evidence type="ECO:0000256" key="7">
    <source>
        <dbReference type="ARBA" id="ARBA00023146"/>
    </source>
</evidence>
<dbReference type="CDD" id="cd07958">
    <property type="entry name" value="Anticodon_Ia_Leu_BEm"/>
    <property type="match status" value="1"/>
</dbReference>
<dbReference type="CDD" id="cd00812">
    <property type="entry name" value="LeuRS_core"/>
    <property type="match status" value="1"/>
</dbReference>
<dbReference type="RefSeq" id="WP_128086251.1">
    <property type="nucleotide sequence ID" value="NZ_CP071405.1"/>
</dbReference>
<dbReference type="GO" id="GO:0002161">
    <property type="term" value="F:aminoacyl-tRNA deacylase activity"/>
    <property type="evidence" value="ECO:0007669"/>
    <property type="project" value="InterPro"/>
</dbReference>
<dbReference type="FunFam" id="2.20.28.290:FF:000001">
    <property type="entry name" value="Leucine--tRNA ligase"/>
    <property type="match status" value="1"/>
</dbReference>
<proteinExistence type="inferred from homology"/>
<feature type="domain" description="Leucyl-tRNA synthetase editing" evidence="14">
    <location>
        <begin position="221"/>
        <end position="403"/>
    </location>
</feature>
<dbReference type="GO" id="GO:0004823">
    <property type="term" value="F:leucine-tRNA ligase activity"/>
    <property type="evidence" value="ECO:0007669"/>
    <property type="project" value="UniProtKB-UniRule"/>
</dbReference>
<dbReference type="Pfam" id="PF09334">
    <property type="entry name" value="tRNA-synt_1g"/>
    <property type="match status" value="1"/>
</dbReference>
<feature type="domain" description="Aminoacyl-tRNA synthetase class Ia" evidence="11">
    <location>
        <begin position="417"/>
        <end position="572"/>
    </location>
</feature>
<dbReference type="Proteomes" id="UP000317747">
    <property type="component" value="Unassembled WGS sequence"/>
</dbReference>
<keyword evidence="16" id="KW-1185">Reference proteome</keyword>
<evidence type="ECO:0000256" key="6">
    <source>
        <dbReference type="ARBA" id="ARBA00022917"/>
    </source>
</evidence>
<evidence type="ECO:0000256" key="10">
    <source>
        <dbReference type="RuleBase" id="RU363035"/>
    </source>
</evidence>
<evidence type="ECO:0000256" key="2">
    <source>
        <dbReference type="ARBA" id="ARBA00022490"/>
    </source>
</evidence>
<dbReference type="PANTHER" id="PTHR43740:SF2">
    <property type="entry name" value="LEUCINE--TRNA LIGASE, MITOCHONDRIAL"/>
    <property type="match status" value="1"/>
</dbReference>
<feature type="domain" description="Methionyl/Leucyl tRNA synthetase" evidence="13">
    <location>
        <begin position="39"/>
        <end position="183"/>
    </location>
</feature>